<sequence length="239" mass="26059">MKGLRLFPLLIVLLICGCSAKYDLPLYEYDADGVVLWKPCSQAQAEVLFNSSKGNDILQGAACSAWLLESGAVKKADYAKSAQVKLEKYLAKNKQSGLGHYLLAYLIAKEAQLAPMKGLDLVPRMEQEALAASKLSPEVDHGGPDRFLGELYLKAPSAPISIGDMDNALEFYEKAVKVAPDFAMNRLGLATALLEDDEVEEACVHYDKALHSKCFDAKLLKVDSCKKLVKACEGKKTAE</sequence>
<name>C6BZH9_MARSD</name>
<dbReference type="InterPro" id="IPR019734">
    <property type="entry name" value="TPR_rpt"/>
</dbReference>
<dbReference type="eggNOG" id="COG0457">
    <property type="taxonomic scope" value="Bacteria"/>
</dbReference>
<dbReference type="InterPro" id="IPR011990">
    <property type="entry name" value="TPR-like_helical_dom_sf"/>
</dbReference>
<feature type="repeat" description="TPR" evidence="1">
    <location>
        <begin position="149"/>
        <end position="182"/>
    </location>
</feature>
<dbReference type="HOGENOM" id="CLU_1150404_0_0_7"/>
<evidence type="ECO:0000256" key="1">
    <source>
        <dbReference type="PROSITE-ProRule" id="PRU00339"/>
    </source>
</evidence>
<dbReference type="RefSeq" id="WP_015852632.1">
    <property type="nucleotide sequence ID" value="NC_012881.1"/>
</dbReference>
<dbReference type="SUPFAM" id="SSF81901">
    <property type="entry name" value="HCP-like"/>
    <property type="match status" value="1"/>
</dbReference>
<evidence type="ECO:0000313" key="3">
    <source>
        <dbReference type="Proteomes" id="UP000002601"/>
    </source>
</evidence>
<reference evidence="2 3" key="1">
    <citation type="submission" date="2009-06" db="EMBL/GenBank/DDBJ databases">
        <title>Complete sequence of Desulfovibrio salexigens DSM 2638.</title>
        <authorList>
            <consortium name="US DOE Joint Genome Institute"/>
            <person name="Lucas S."/>
            <person name="Copeland A."/>
            <person name="Lapidus A."/>
            <person name="Glavina del Rio T."/>
            <person name="Tice H."/>
            <person name="Bruce D."/>
            <person name="Goodwin L."/>
            <person name="Pitluck S."/>
            <person name="Munk A.C."/>
            <person name="Brettin T."/>
            <person name="Detter J.C."/>
            <person name="Han C."/>
            <person name="Tapia R."/>
            <person name="Larimer F."/>
            <person name="Land M."/>
            <person name="Hauser L."/>
            <person name="Kyrpides N."/>
            <person name="Anderson I."/>
            <person name="Wall J.D."/>
            <person name="Arkin A.P."/>
            <person name="Dehal P."/>
            <person name="Chivian D."/>
            <person name="Giles B."/>
            <person name="Hazen T.C."/>
        </authorList>
    </citation>
    <scope>NUCLEOTIDE SEQUENCE [LARGE SCALE GENOMIC DNA]</scope>
    <source>
        <strain evidence="3">ATCC 14822 / DSM 2638 / NCIMB 8403 / VKM B-1763</strain>
    </source>
</reference>
<keyword evidence="1" id="KW-0802">TPR repeat</keyword>
<dbReference type="OrthoDB" id="5452590at2"/>
<protein>
    <submittedName>
        <fullName evidence="2">Uncharacterized protein</fullName>
    </submittedName>
</protein>
<keyword evidence="3" id="KW-1185">Reference proteome</keyword>
<dbReference type="KEGG" id="dsa:Desal_2763"/>
<dbReference type="PROSITE" id="PS51257">
    <property type="entry name" value="PROKAR_LIPOPROTEIN"/>
    <property type="match status" value="1"/>
</dbReference>
<gene>
    <name evidence="2" type="ordered locus">Desal_2763</name>
</gene>
<evidence type="ECO:0000313" key="2">
    <source>
        <dbReference type="EMBL" id="ACS80816.1"/>
    </source>
</evidence>
<accession>C6BZH9</accession>
<dbReference type="Gene3D" id="1.25.40.10">
    <property type="entry name" value="Tetratricopeptide repeat domain"/>
    <property type="match status" value="1"/>
</dbReference>
<proteinExistence type="predicted"/>
<dbReference type="PROSITE" id="PS50005">
    <property type="entry name" value="TPR"/>
    <property type="match status" value="1"/>
</dbReference>
<dbReference type="Proteomes" id="UP000002601">
    <property type="component" value="Chromosome"/>
</dbReference>
<organism evidence="2 3">
    <name type="scientific">Maridesulfovibrio salexigens (strain ATCC 14822 / DSM 2638 / NCIMB 8403 / VKM B-1763)</name>
    <name type="common">Desulfovibrio salexigens</name>
    <dbReference type="NCBI Taxonomy" id="526222"/>
    <lineage>
        <taxon>Bacteria</taxon>
        <taxon>Pseudomonadati</taxon>
        <taxon>Thermodesulfobacteriota</taxon>
        <taxon>Desulfovibrionia</taxon>
        <taxon>Desulfovibrionales</taxon>
        <taxon>Desulfovibrionaceae</taxon>
        <taxon>Maridesulfovibrio</taxon>
    </lineage>
</organism>
<dbReference type="STRING" id="526222.Desal_2763"/>
<dbReference type="EMBL" id="CP001649">
    <property type="protein sequence ID" value="ACS80816.1"/>
    <property type="molecule type" value="Genomic_DNA"/>
</dbReference>
<dbReference type="AlphaFoldDB" id="C6BZH9"/>